<dbReference type="Pfam" id="PF02321">
    <property type="entry name" value="OEP"/>
    <property type="match status" value="2"/>
</dbReference>
<evidence type="ECO:0000313" key="2">
    <source>
        <dbReference type="EMBL" id="MBD9362407.1"/>
    </source>
</evidence>
<dbReference type="PANTHER" id="PTHR30203:SF24">
    <property type="entry name" value="BLR4935 PROTEIN"/>
    <property type="match status" value="1"/>
</dbReference>
<comment type="caution">
    <text evidence="2">The sequence shown here is derived from an EMBL/GenBank/DDBJ whole genome shotgun (WGS) entry which is preliminary data.</text>
</comment>
<dbReference type="RefSeq" id="WP_192395185.1">
    <property type="nucleotide sequence ID" value="NZ_JACXST010000003.1"/>
</dbReference>
<evidence type="ECO:0000256" key="1">
    <source>
        <dbReference type="ARBA" id="ARBA00007613"/>
    </source>
</evidence>
<accession>A0ABR9DKK4</accession>
<dbReference type="Gene3D" id="1.20.1600.10">
    <property type="entry name" value="Outer membrane efflux proteins (OEP)"/>
    <property type="match status" value="1"/>
</dbReference>
<keyword evidence="3" id="KW-1185">Reference proteome</keyword>
<dbReference type="Proteomes" id="UP000641152">
    <property type="component" value="Unassembled WGS sequence"/>
</dbReference>
<reference evidence="2 3" key="1">
    <citation type="submission" date="2020-09" db="EMBL/GenBank/DDBJ databases">
        <title>Methylomonas albis sp. nov. and Methylomonas fluvii sp. nov.: Two cold-adapted methanotrophs from the River Elbe and an amended description of Methylovulum psychrotolerans strain Eb1.</title>
        <authorList>
            <person name="Bussmann I.K."/>
            <person name="Klings K.-W."/>
            <person name="Warnstedt J."/>
            <person name="Hoppert M."/>
            <person name="Saborowski A."/>
            <person name="Horn F."/>
            <person name="Liebner S."/>
        </authorList>
    </citation>
    <scope>NUCLEOTIDE SEQUENCE [LARGE SCALE GENOMIC DNA]</scope>
    <source>
        <strain evidence="2 3">EbB</strain>
    </source>
</reference>
<organism evidence="2 3">
    <name type="scientific">Methylomonas fluvii</name>
    <dbReference type="NCBI Taxonomy" id="1854564"/>
    <lineage>
        <taxon>Bacteria</taxon>
        <taxon>Pseudomonadati</taxon>
        <taxon>Pseudomonadota</taxon>
        <taxon>Gammaproteobacteria</taxon>
        <taxon>Methylococcales</taxon>
        <taxon>Methylococcaceae</taxon>
        <taxon>Methylomonas</taxon>
    </lineage>
</organism>
<dbReference type="PANTHER" id="PTHR30203">
    <property type="entry name" value="OUTER MEMBRANE CATION EFFLUX PROTEIN"/>
    <property type="match status" value="1"/>
</dbReference>
<dbReference type="SUPFAM" id="SSF56954">
    <property type="entry name" value="Outer membrane efflux proteins (OEP)"/>
    <property type="match status" value="1"/>
</dbReference>
<dbReference type="InterPro" id="IPR010131">
    <property type="entry name" value="MdtP/NodT-like"/>
</dbReference>
<comment type="similarity">
    <text evidence="1">Belongs to the outer membrane factor (OMF) (TC 1.B.17) family.</text>
</comment>
<dbReference type="InterPro" id="IPR003423">
    <property type="entry name" value="OMP_efflux"/>
</dbReference>
<protein>
    <submittedName>
        <fullName evidence="2">TolC family protein</fullName>
    </submittedName>
</protein>
<dbReference type="EMBL" id="JACXST010000003">
    <property type="protein sequence ID" value="MBD9362407.1"/>
    <property type="molecule type" value="Genomic_DNA"/>
</dbReference>
<sequence>MFPLLYLSPAVRVSWPFWVFGSCLMLFISIVHADEALLSMEQAVELAQAGNPGILEIKARAEALAAIPSQEGALPDPTLNFDTLNVPTNSFSLHKEDMTMMDIGVSQMIPFPGKLALKEQAAEQEALAAADSVDVARLRLVRDVKQTWWRLFYYDRAINVIAESEQFFQQLIDTAQSRYKVGQGQQQDVMLAQLELSKLKDEKIELIGMRHSAGIQLNTLLSRSADTAVNLPNQAEIKTPVLVVADMQALAMEHSPLFEQHRKMLSVAKTRIEIAEKDFYPDLTLGAGYAVRQNTPSGESRSDFASVKLSINLPIYAEQKQAKAVDQRNSELLQEQYALQDEHNKVHGEIAANTAQYLHAKERLALFEHEIIPQAQQAVSSLMAGYPVGKSGFSDVLRTQLSLFQYQSQYWKSLVETQQILAELSNLIGKELTHD</sequence>
<evidence type="ECO:0000313" key="3">
    <source>
        <dbReference type="Proteomes" id="UP000641152"/>
    </source>
</evidence>
<proteinExistence type="inferred from homology"/>
<name>A0ABR9DKK4_9GAMM</name>
<gene>
    <name evidence="2" type="ORF">EBB_18205</name>
</gene>